<gene>
    <name evidence="6" type="ORF">PR048_005610</name>
</gene>
<feature type="compositionally biased region" description="Low complexity" evidence="5">
    <location>
        <begin position="18"/>
        <end position="54"/>
    </location>
</feature>
<dbReference type="Proteomes" id="UP001159363">
    <property type="component" value="Chromosome 2"/>
</dbReference>
<dbReference type="PANTHER" id="PTHR20661:SF0">
    <property type="entry name" value="PHOSPHATIDYLINOSITOL-GLYCAN BIOSYNTHESIS CLASS W PROTEIN"/>
    <property type="match status" value="1"/>
</dbReference>
<keyword evidence="3" id="KW-1133">Transmembrane helix</keyword>
<dbReference type="InterPro" id="IPR009447">
    <property type="entry name" value="PIGW/GWT1"/>
</dbReference>
<protein>
    <submittedName>
        <fullName evidence="6">Uncharacterized protein</fullName>
    </submittedName>
</protein>
<comment type="subcellular location">
    <subcellularLocation>
        <location evidence="1">Membrane</location>
        <topology evidence="1">Multi-pass membrane protein</topology>
    </subcellularLocation>
</comment>
<name>A0ABQ9I8Q2_9NEOP</name>
<evidence type="ECO:0000256" key="5">
    <source>
        <dbReference type="SAM" id="MobiDB-lite"/>
    </source>
</evidence>
<evidence type="ECO:0000256" key="4">
    <source>
        <dbReference type="ARBA" id="ARBA00023136"/>
    </source>
</evidence>
<dbReference type="Pfam" id="PF06423">
    <property type="entry name" value="GWT1"/>
    <property type="match status" value="1"/>
</dbReference>
<feature type="region of interest" description="Disordered" evidence="5">
    <location>
        <begin position="158"/>
        <end position="181"/>
    </location>
</feature>
<sequence length="756" mass="83328">MVSQEEARVGEEEDFLGSENNGANEEVEVNVSNVVASPPGSSLGNGSGLENTNGETRRTEAPGISEQLSLLIKLATEQRAESQEFQEKFDKHLSDFNNLKLTINNMQSKLDSNTKVASKLKIALNVKSTEVREECVTNASQGVNKSVELPNVFSSGRIPQQDHDLSTTTDENSDSCMDAGSTPQKAVTNDAGCNVGVVQPCMGARAQSYVYKQGQKTGLLGVLSVIGCQVLNQNYWKFISNLLGNALSEFRLGGVWMSLEKQSISCDHCELNVRYEGVISDWNMCCELQAAVRWLRRDLSCLLKPPPRWCCYVKDKEEGHVVSDVWCHTMHVENCTLLPSCQHLRRRESREGAECVECSGLSRTADKGRESSVGVAWAGGSEEEVEEWPAAINTPWLLPPAATLLEARPSQAIRVKGASPRCEHKVILAIETPPLGRGGRRLLAYPQVHVLIDVTSWNTVLPALNYTPIALSSQGCIDGLRVNKPLVGSLLVLSISPSLLDNNTGPLLPWLLLDDNSCSCHDNALRDSELLCHTSHNPIFQLPNDSTSSKIIQMVLWDSLFAIADIRQQPNVQPDIHCAIASTIILIDFTIFPRRFAKTQSFGFSLMDVGVGGFIFTNAIVAPEAHRCSTDAPFRAIWKAILTQKRSMPSLLGTNTTHEFHGEFKGSFSDSSLEAGSSLKRRKIEQGSLPCFVNSDNISLEQGNISNKEEVTNGTRHTRIEYDADQSLIEKKKEYNIPIQYSHNWMQLVRSTGKKT</sequence>
<reference evidence="6 7" key="1">
    <citation type="submission" date="2023-02" db="EMBL/GenBank/DDBJ databases">
        <title>LHISI_Scaffold_Assembly.</title>
        <authorList>
            <person name="Stuart O.P."/>
            <person name="Cleave R."/>
            <person name="Magrath M.J.L."/>
            <person name="Mikheyev A.S."/>
        </authorList>
    </citation>
    <scope>NUCLEOTIDE SEQUENCE [LARGE SCALE GENOMIC DNA]</scope>
    <source>
        <strain evidence="6">Daus_M_001</strain>
        <tissue evidence="6">Leg muscle</tissue>
    </source>
</reference>
<evidence type="ECO:0000313" key="6">
    <source>
        <dbReference type="EMBL" id="KAJ8893029.1"/>
    </source>
</evidence>
<feature type="compositionally biased region" description="Basic and acidic residues" evidence="5">
    <location>
        <begin position="1"/>
        <end position="10"/>
    </location>
</feature>
<keyword evidence="2" id="KW-0812">Transmembrane</keyword>
<organism evidence="6 7">
    <name type="scientific">Dryococelus australis</name>
    <dbReference type="NCBI Taxonomy" id="614101"/>
    <lineage>
        <taxon>Eukaryota</taxon>
        <taxon>Metazoa</taxon>
        <taxon>Ecdysozoa</taxon>
        <taxon>Arthropoda</taxon>
        <taxon>Hexapoda</taxon>
        <taxon>Insecta</taxon>
        <taxon>Pterygota</taxon>
        <taxon>Neoptera</taxon>
        <taxon>Polyneoptera</taxon>
        <taxon>Phasmatodea</taxon>
        <taxon>Verophasmatodea</taxon>
        <taxon>Anareolatae</taxon>
        <taxon>Phasmatidae</taxon>
        <taxon>Eurycanthinae</taxon>
        <taxon>Dryococelus</taxon>
    </lineage>
</organism>
<proteinExistence type="predicted"/>
<feature type="region of interest" description="Disordered" evidence="5">
    <location>
        <begin position="1"/>
        <end position="60"/>
    </location>
</feature>
<dbReference type="PANTHER" id="PTHR20661">
    <property type="entry name" value="PHOSPHATIDYLINOSITOL-GLYCAN BIOSYNTHESIS CLASS W PROTEIN"/>
    <property type="match status" value="1"/>
</dbReference>
<evidence type="ECO:0000256" key="2">
    <source>
        <dbReference type="ARBA" id="ARBA00022692"/>
    </source>
</evidence>
<evidence type="ECO:0000313" key="7">
    <source>
        <dbReference type="Proteomes" id="UP001159363"/>
    </source>
</evidence>
<evidence type="ECO:0000256" key="1">
    <source>
        <dbReference type="ARBA" id="ARBA00004141"/>
    </source>
</evidence>
<keyword evidence="4" id="KW-0472">Membrane</keyword>
<keyword evidence="7" id="KW-1185">Reference proteome</keyword>
<accession>A0ABQ9I8Q2</accession>
<dbReference type="EMBL" id="JARBHB010000002">
    <property type="protein sequence ID" value="KAJ8893029.1"/>
    <property type="molecule type" value="Genomic_DNA"/>
</dbReference>
<comment type="caution">
    <text evidence="6">The sequence shown here is derived from an EMBL/GenBank/DDBJ whole genome shotgun (WGS) entry which is preliminary data.</text>
</comment>
<evidence type="ECO:0000256" key="3">
    <source>
        <dbReference type="ARBA" id="ARBA00022989"/>
    </source>
</evidence>